<dbReference type="InterPro" id="IPR011047">
    <property type="entry name" value="Quinoprotein_ADH-like_sf"/>
</dbReference>
<feature type="domain" description="Pyrrolo-quinoline quinone repeat" evidence="2">
    <location>
        <begin position="512"/>
        <end position="589"/>
    </location>
</feature>
<keyword evidence="1" id="KW-0732">Signal</keyword>
<dbReference type="RefSeq" id="WP_163744470.1">
    <property type="nucleotide sequence ID" value="NZ_JAAGOA010000030.1"/>
</dbReference>
<evidence type="ECO:0000313" key="3">
    <source>
        <dbReference type="EMBL" id="NEE04165.1"/>
    </source>
</evidence>
<dbReference type="SUPFAM" id="SSF63825">
    <property type="entry name" value="YWTD domain"/>
    <property type="match status" value="1"/>
</dbReference>
<feature type="chain" id="PRO_5038883717" evidence="1">
    <location>
        <begin position="30"/>
        <end position="757"/>
    </location>
</feature>
<sequence length="757" mass="79118">MEDDPMIRRFTLATLLLAGLLLPAGTAAGADDTEWAIDDVGPASVATPTGSGHFIDDVLWFSTRQTSPTSVVGLDPATREAVAQVDLPEGAGAWVTAVSGTDVYVGTYTPAKVYRVDTTTGTVEEILTAGGSGAVIYAMVVAPDGVVYTGTYASSGGRIFSYDPATDAVTDLGVIVQGQDYVRALEVDEDYLYAGIGSRAHLVRIDRSSGAVADITPSSLDGATFVSSLALHEGTLLGGISPRGQLLALDTTNPERHELVQAPNERFVVAVTGAEPGEAYFAARPSGTLYRYPLWSGSAEAVAVPAPEKAASGLTYHDGLVWGLVDGSAYSFDSSTGTITGYPLDAAGVPASPEGPMAMAADDQHVYVAGSGGVQVHDIRTGESVRHFVPGEAKSIMPAGDTVYLSLYTQALIYSFDPRSGELDKLADIGNEQTRPRDSHYQPEADRLLVGTEPDYGKYGGALAVYHAGSENLDVYRNIVPDQTVSAVTADGGVAYLGSDIKTGLGTNPIATRAELAAADIATGDVIWSIPAPADATAITDLITVGDQLVGVTSTGLLFGVDPATRTITWTKQAGARGGPLTLTATGVYTSDADTVFRITWTDLSHAPAVAPVASDLAGEWYGWPTVVATPDDTTLYTTRGRTLVRIAVPARSHVSLTAETGAMPLGAGDGDRWRAHAAVTVTDPFGEPLSGVRVEGRWEPRPAPRAVCVTDDAGRCTVLRTVRDTESVTLSLSTLRHRGLPGGRVELDQTHVISRP</sequence>
<dbReference type="AlphaFoldDB" id="A0A6L9SFL0"/>
<protein>
    <submittedName>
        <fullName evidence="3">PQQ-binding-like beta-propeller repeat protein</fullName>
    </submittedName>
</protein>
<feature type="signal peptide" evidence="1">
    <location>
        <begin position="1"/>
        <end position="29"/>
    </location>
</feature>
<dbReference type="InterPro" id="IPR015943">
    <property type="entry name" value="WD40/YVTN_repeat-like_dom_sf"/>
</dbReference>
<dbReference type="SUPFAM" id="SSF50998">
    <property type="entry name" value="Quinoprotein alcohol dehydrogenase-like"/>
    <property type="match status" value="1"/>
</dbReference>
<dbReference type="Proteomes" id="UP000475214">
    <property type="component" value="Unassembled WGS sequence"/>
</dbReference>
<name>A0A6L9SFL0_9ACTN</name>
<dbReference type="InterPro" id="IPR002372">
    <property type="entry name" value="PQQ_rpt_dom"/>
</dbReference>
<proteinExistence type="predicted"/>
<comment type="caution">
    <text evidence="3">The sequence shown here is derived from an EMBL/GenBank/DDBJ whole genome shotgun (WGS) entry which is preliminary data.</text>
</comment>
<dbReference type="EMBL" id="JAAGOA010000030">
    <property type="protein sequence ID" value="NEE04165.1"/>
    <property type="molecule type" value="Genomic_DNA"/>
</dbReference>
<organism evidence="3 4">
    <name type="scientific">Phytoactinopolyspora halotolerans</name>
    <dbReference type="NCBI Taxonomy" id="1981512"/>
    <lineage>
        <taxon>Bacteria</taxon>
        <taxon>Bacillati</taxon>
        <taxon>Actinomycetota</taxon>
        <taxon>Actinomycetes</taxon>
        <taxon>Jiangellales</taxon>
        <taxon>Jiangellaceae</taxon>
        <taxon>Phytoactinopolyspora</taxon>
    </lineage>
</organism>
<dbReference type="SMART" id="SM00564">
    <property type="entry name" value="PQQ"/>
    <property type="match status" value="4"/>
</dbReference>
<dbReference type="Pfam" id="PF13360">
    <property type="entry name" value="PQQ_2"/>
    <property type="match status" value="1"/>
</dbReference>
<dbReference type="InterPro" id="IPR018391">
    <property type="entry name" value="PQQ_b-propeller_rpt"/>
</dbReference>
<gene>
    <name evidence="3" type="ORF">G1H10_28745</name>
</gene>
<accession>A0A6L9SFL0</accession>
<dbReference type="PANTHER" id="PTHR34512:SF30">
    <property type="entry name" value="OUTER MEMBRANE PROTEIN ASSEMBLY FACTOR BAMB"/>
    <property type="match status" value="1"/>
</dbReference>
<evidence type="ECO:0000313" key="4">
    <source>
        <dbReference type="Proteomes" id="UP000475214"/>
    </source>
</evidence>
<evidence type="ECO:0000259" key="2">
    <source>
        <dbReference type="Pfam" id="PF13360"/>
    </source>
</evidence>
<dbReference type="PANTHER" id="PTHR34512">
    <property type="entry name" value="CELL SURFACE PROTEIN"/>
    <property type="match status" value="1"/>
</dbReference>
<keyword evidence="4" id="KW-1185">Reference proteome</keyword>
<reference evidence="3 4" key="1">
    <citation type="submission" date="2020-02" db="EMBL/GenBank/DDBJ databases">
        <authorList>
            <person name="Li X.-J."/>
            <person name="Han X.-M."/>
        </authorList>
    </citation>
    <scope>NUCLEOTIDE SEQUENCE [LARGE SCALE GENOMIC DNA]</scope>
    <source>
        <strain evidence="3 4">CCTCC AB 2017055</strain>
    </source>
</reference>
<dbReference type="Gene3D" id="2.130.10.10">
    <property type="entry name" value="YVTN repeat-like/Quinoprotein amine dehydrogenase"/>
    <property type="match status" value="2"/>
</dbReference>
<evidence type="ECO:0000256" key="1">
    <source>
        <dbReference type="SAM" id="SignalP"/>
    </source>
</evidence>